<dbReference type="InterPro" id="IPR001879">
    <property type="entry name" value="GPCR_2_extracellular_dom"/>
</dbReference>
<evidence type="ECO:0000256" key="11">
    <source>
        <dbReference type="SAM" id="Phobius"/>
    </source>
</evidence>
<dbReference type="Pfam" id="PF02793">
    <property type="entry name" value="HRM"/>
    <property type="match status" value="1"/>
</dbReference>
<comment type="similarity">
    <text evidence="2">Belongs to the G-protein coupled receptor 2 family.</text>
</comment>
<evidence type="ECO:0000256" key="9">
    <source>
        <dbReference type="ARBA" id="ARBA00023180"/>
    </source>
</evidence>
<feature type="transmembrane region" description="Helical" evidence="11">
    <location>
        <begin position="223"/>
        <end position="244"/>
    </location>
</feature>
<dbReference type="SUPFAM" id="SSF111418">
    <property type="entry name" value="Hormone receptor domain"/>
    <property type="match status" value="1"/>
</dbReference>
<sequence length="424" mass="48317">MYYKVKVILFSSGCPPNFDFSTCWPGTSADTTLEVMCPFRFCTTVPYCAEISKRAVARRYCNPNGVWSHPDYNACLALTSHHKRCFEGYCHTCPDPFRDAVIAISMTLSIISVILLTAALILFSLFKSLQCRRLTIHKNLALAFILRFTFLAIWSVAQISNLFKDCSEFYTRPKYGAYEVLCKLILWFIIYSQVASVLWMFIEGAYLYSRFTIFAMRHVEPPYFVYPLCGWGFPALVVLSWTILQEKQVDEHGKPLYCWLPYASGPHLWILSGTMGLALILNLLFLLGIVVILAQKLRAENSAESKMIWKTIKATLLLVPLLGISNIPLFYEPEGVGNAYMLVSAVLQHSQGIFIAVLYCFLSGEVRNAVKRRMNKMPFRFLRKRSHSLDRTYITDAKKNYCRSDGAIALEDAKILNAEDEDCT</sequence>
<evidence type="ECO:0000259" key="12">
    <source>
        <dbReference type="PROSITE" id="PS50227"/>
    </source>
</evidence>
<dbReference type="InterPro" id="IPR036445">
    <property type="entry name" value="GPCR_2_extracell_dom_sf"/>
</dbReference>
<accession>A0A0N5AEZ1</accession>
<dbReference type="InterPro" id="IPR017981">
    <property type="entry name" value="GPCR_2-like_7TM"/>
</dbReference>
<dbReference type="STRING" id="451379.A0A0N5AEZ1"/>
<evidence type="ECO:0000259" key="13">
    <source>
        <dbReference type="PROSITE" id="PS50261"/>
    </source>
</evidence>
<name>A0A0N5AEZ1_9BILA</name>
<dbReference type="WBParaSite" id="SMUV_0000281901-mRNA-1">
    <property type="protein sequence ID" value="SMUV_0000281901-mRNA-1"/>
    <property type="gene ID" value="SMUV_0000281901"/>
</dbReference>
<feature type="transmembrane region" description="Helical" evidence="11">
    <location>
        <begin position="177"/>
        <end position="202"/>
    </location>
</feature>
<keyword evidence="3" id="KW-1003">Cell membrane</keyword>
<dbReference type="InterPro" id="IPR017983">
    <property type="entry name" value="GPCR_2_secretin-like_CS"/>
</dbReference>
<dbReference type="Gene3D" id="1.20.1070.10">
    <property type="entry name" value="Rhodopsin 7-helix transmembrane proteins"/>
    <property type="match status" value="1"/>
</dbReference>
<feature type="domain" description="G-protein coupled receptors family 2 profile 1" evidence="12">
    <location>
        <begin position="14"/>
        <end position="79"/>
    </location>
</feature>
<feature type="transmembrane region" description="Helical" evidence="11">
    <location>
        <begin position="314"/>
        <end position="331"/>
    </location>
</feature>
<keyword evidence="6" id="KW-0297">G-protein coupled receptor</keyword>
<dbReference type="GO" id="GO:0007188">
    <property type="term" value="P:adenylate cyclase-modulating G protein-coupled receptor signaling pathway"/>
    <property type="evidence" value="ECO:0007669"/>
    <property type="project" value="TreeGrafter"/>
</dbReference>
<dbReference type="GO" id="GO:0007166">
    <property type="term" value="P:cell surface receptor signaling pathway"/>
    <property type="evidence" value="ECO:0007669"/>
    <property type="project" value="InterPro"/>
</dbReference>
<keyword evidence="10" id="KW-0807">Transducer</keyword>
<evidence type="ECO:0000313" key="14">
    <source>
        <dbReference type="Proteomes" id="UP000046393"/>
    </source>
</evidence>
<evidence type="ECO:0000256" key="6">
    <source>
        <dbReference type="ARBA" id="ARBA00023040"/>
    </source>
</evidence>
<feature type="transmembrane region" description="Helical" evidence="11">
    <location>
        <begin position="351"/>
        <end position="370"/>
    </location>
</feature>
<evidence type="ECO:0000256" key="5">
    <source>
        <dbReference type="ARBA" id="ARBA00022989"/>
    </source>
</evidence>
<evidence type="ECO:0000256" key="3">
    <source>
        <dbReference type="ARBA" id="ARBA00022475"/>
    </source>
</evidence>
<dbReference type="InterPro" id="IPR050332">
    <property type="entry name" value="GPCR_2"/>
</dbReference>
<keyword evidence="5 11" id="KW-1133">Transmembrane helix</keyword>
<dbReference type="SUPFAM" id="SSF81321">
    <property type="entry name" value="Family A G protein-coupled receptor-like"/>
    <property type="match status" value="1"/>
</dbReference>
<dbReference type="Pfam" id="PF00002">
    <property type="entry name" value="7tm_2"/>
    <property type="match status" value="1"/>
</dbReference>
<dbReference type="GO" id="GO:0005886">
    <property type="term" value="C:plasma membrane"/>
    <property type="evidence" value="ECO:0007669"/>
    <property type="project" value="UniProtKB-SubCell"/>
</dbReference>
<dbReference type="PANTHER" id="PTHR45620">
    <property type="entry name" value="PDF RECEPTOR-LIKE PROTEIN-RELATED"/>
    <property type="match status" value="1"/>
</dbReference>
<keyword evidence="7 11" id="KW-0472">Membrane</keyword>
<dbReference type="PROSITE" id="PS50261">
    <property type="entry name" value="G_PROTEIN_RECEP_F2_4"/>
    <property type="match status" value="1"/>
</dbReference>
<comment type="subcellular location">
    <subcellularLocation>
        <location evidence="1">Cell membrane</location>
        <topology evidence="1">Multi-pass membrane protein</topology>
    </subcellularLocation>
</comment>
<feature type="domain" description="G-protein coupled receptors family 2 profile 2" evidence="13">
    <location>
        <begin position="101"/>
        <end position="363"/>
    </location>
</feature>
<dbReference type="PROSITE" id="PS50227">
    <property type="entry name" value="G_PROTEIN_RECEP_F2_3"/>
    <property type="match status" value="1"/>
</dbReference>
<evidence type="ECO:0000256" key="1">
    <source>
        <dbReference type="ARBA" id="ARBA00004651"/>
    </source>
</evidence>
<reference evidence="15" key="1">
    <citation type="submission" date="2017-02" db="UniProtKB">
        <authorList>
            <consortium name="WormBaseParasite"/>
        </authorList>
    </citation>
    <scope>IDENTIFICATION</scope>
</reference>
<dbReference type="PROSITE" id="PS00649">
    <property type="entry name" value="G_PROTEIN_RECEP_F2_1"/>
    <property type="match status" value="1"/>
</dbReference>
<organism evidence="14 15">
    <name type="scientific">Syphacia muris</name>
    <dbReference type="NCBI Taxonomy" id="451379"/>
    <lineage>
        <taxon>Eukaryota</taxon>
        <taxon>Metazoa</taxon>
        <taxon>Ecdysozoa</taxon>
        <taxon>Nematoda</taxon>
        <taxon>Chromadorea</taxon>
        <taxon>Rhabditida</taxon>
        <taxon>Spirurina</taxon>
        <taxon>Oxyuridomorpha</taxon>
        <taxon>Oxyuroidea</taxon>
        <taxon>Oxyuridae</taxon>
        <taxon>Syphacia</taxon>
    </lineage>
</organism>
<dbReference type="Gene3D" id="4.10.1240.10">
    <property type="entry name" value="GPCR, family 2, extracellular hormone receptor domain"/>
    <property type="match status" value="1"/>
</dbReference>
<feature type="transmembrane region" description="Helical" evidence="11">
    <location>
        <begin position="100"/>
        <end position="126"/>
    </location>
</feature>
<feature type="transmembrane region" description="Helical" evidence="11">
    <location>
        <begin position="269"/>
        <end position="293"/>
    </location>
</feature>
<keyword evidence="8" id="KW-0675">Receptor</keyword>
<dbReference type="PANTHER" id="PTHR45620:SF37">
    <property type="entry name" value="G_PROTEIN_RECEP_F2_4 DOMAIN-CONTAINING PROTEIN"/>
    <property type="match status" value="1"/>
</dbReference>
<keyword evidence="9" id="KW-0325">Glycoprotein</keyword>
<dbReference type="InterPro" id="IPR000832">
    <property type="entry name" value="GPCR_2_secretin-like"/>
</dbReference>
<feature type="transmembrane region" description="Helical" evidence="11">
    <location>
        <begin position="138"/>
        <end position="157"/>
    </location>
</feature>
<dbReference type="PRINTS" id="PR00249">
    <property type="entry name" value="GPCRSECRETIN"/>
</dbReference>
<evidence type="ECO:0000256" key="10">
    <source>
        <dbReference type="ARBA" id="ARBA00023224"/>
    </source>
</evidence>
<evidence type="ECO:0000256" key="7">
    <source>
        <dbReference type="ARBA" id="ARBA00023136"/>
    </source>
</evidence>
<proteinExistence type="inferred from homology"/>
<dbReference type="Proteomes" id="UP000046393">
    <property type="component" value="Unplaced"/>
</dbReference>
<dbReference type="GO" id="GO:0008528">
    <property type="term" value="F:G protein-coupled peptide receptor activity"/>
    <property type="evidence" value="ECO:0007669"/>
    <property type="project" value="TreeGrafter"/>
</dbReference>
<evidence type="ECO:0000256" key="8">
    <source>
        <dbReference type="ARBA" id="ARBA00023170"/>
    </source>
</evidence>
<protein>
    <submittedName>
        <fullName evidence="15">G_PROTEIN_RECEP_F2_4 domain-containing protein</fullName>
    </submittedName>
</protein>
<evidence type="ECO:0000256" key="2">
    <source>
        <dbReference type="ARBA" id="ARBA00005314"/>
    </source>
</evidence>
<evidence type="ECO:0000313" key="15">
    <source>
        <dbReference type="WBParaSite" id="SMUV_0000281901-mRNA-1"/>
    </source>
</evidence>
<keyword evidence="4 11" id="KW-0812">Transmembrane</keyword>
<keyword evidence="14" id="KW-1185">Reference proteome</keyword>
<dbReference type="AlphaFoldDB" id="A0A0N5AEZ1"/>
<evidence type="ECO:0000256" key="4">
    <source>
        <dbReference type="ARBA" id="ARBA00022692"/>
    </source>
</evidence>